<name>A0A2H0C2L1_9BACT</name>
<evidence type="ECO:0000259" key="2">
    <source>
        <dbReference type="Pfam" id="PF02517"/>
    </source>
</evidence>
<proteinExistence type="predicted"/>
<feature type="transmembrane region" description="Helical" evidence="1">
    <location>
        <begin position="6"/>
        <end position="27"/>
    </location>
</feature>
<organism evidence="3 4">
    <name type="scientific">Candidatus Roizmanbacteria bacterium CG22_combo_CG10-13_8_21_14_all_33_16</name>
    <dbReference type="NCBI Taxonomy" id="1974859"/>
    <lineage>
        <taxon>Bacteria</taxon>
        <taxon>Candidatus Roizmaniibacteriota</taxon>
    </lineage>
</organism>
<keyword evidence="1" id="KW-1133">Transmembrane helix</keyword>
<dbReference type="EMBL" id="PCTD01000183">
    <property type="protein sequence ID" value="PIP64142.1"/>
    <property type="molecule type" value="Genomic_DNA"/>
</dbReference>
<keyword evidence="1" id="KW-0472">Membrane</keyword>
<feature type="domain" description="CAAX prenyl protease 2/Lysostaphin resistance protein A-like" evidence="2">
    <location>
        <begin position="93"/>
        <end position="189"/>
    </location>
</feature>
<dbReference type="Pfam" id="PF02517">
    <property type="entry name" value="Rce1-like"/>
    <property type="match status" value="1"/>
</dbReference>
<feature type="transmembrane region" description="Helical" evidence="1">
    <location>
        <begin position="68"/>
        <end position="84"/>
    </location>
</feature>
<reference evidence="3 4" key="1">
    <citation type="submission" date="2017-09" db="EMBL/GenBank/DDBJ databases">
        <title>Depth-based differentiation of microbial function through sediment-hosted aquifers and enrichment of novel symbionts in the deep terrestrial subsurface.</title>
        <authorList>
            <person name="Probst A.J."/>
            <person name="Ladd B."/>
            <person name="Jarett J.K."/>
            <person name="Geller-Mcgrath D.E."/>
            <person name="Sieber C.M."/>
            <person name="Emerson J.B."/>
            <person name="Anantharaman K."/>
            <person name="Thomas B.C."/>
            <person name="Malmstrom R."/>
            <person name="Stieglmeier M."/>
            <person name="Klingl A."/>
            <person name="Woyke T."/>
            <person name="Ryan C.M."/>
            <person name="Banfield J.F."/>
        </authorList>
    </citation>
    <scope>NUCLEOTIDE SEQUENCE [LARGE SCALE GENOMIC DNA]</scope>
    <source>
        <strain evidence="3">CG22_combo_CG10-13_8_21_14_all_33_16</strain>
    </source>
</reference>
<comment type="caution">
    <text evidence="3">The sequence shown here is derived from an EMBL/GenBank/DDBJ whole genome shotgun (WGS) entry which is preliminary data.</text>
</comment>
<dbReference type="AlphaFoldDB" id="A0A2H0C2L1"/>
<dbReference type="GO" id="GO:0080120">
    <property type="term" value="P:CAAX-box protein maturation"/>
    <property type="evidence" value="ECO:0007669"/>
    <property type="project" value="UniProtKB-ARBA"/>
</dbReference>
<feature type="transmembrane region" description="Helical" evidence="1">
    <location>
        <begin position="39"/>
        <end position="56"/>
    </location>
</feature>
<keyword evidence="1" id="KW-0812">Transmembrane</keyword>
<dbReference type="Proteomes" id="UP000230802">
    <property type="component" value="Unassembled WGS sequence"/>
</dbReference>
<sequence>MMLYFFLLILYAVIPPIALFLTLKMIYHDKYRYGIHLHYMFKYLFTFSFLPLLFIPNLKLGLIPQNKYSLMFLVLTFVLSVLGIKRAIKFKNLFFYFSGVFAAFMEEILYRSIIFSLAFVIWNNQWVALVVSSFLFGTWHLKNYYWSGKKNIIIQFFYTALFYGPVFGLMRIFTGDIYLAILFHYITDATCALASDWMRGWLVFGGRGKNYDDRYIK</sequence>
<feature type="transmembrane region" description="Helical" evidence="1">
    <location>
        <begin position="152"/>
        <end position="171"/>
    </location>
</feature>
<evidence type="ECO:0000256" key="1">
    <source>
        <dbReference type="SAM" id="Phobius"/>
    </source>
</evidence>
<accession>A0A2H0C2L1</accession>
<protein>
    <recommendedName>
        <fullName evidence="2">CAAX prenyl protease 2/Lysostaphin resistance protein A-like domain-containing protein</fullName>
    </recommendedName>
</protein>
<feature type="transmembrane region" description="Helical" evidence="1">
    <location>
        <begin position="126"/>
        <end position="145"/>
    </location>
</feature>
<feature type="transmembrane region" description="Helical" evidence="1">
    <location>
        <begin position="93"/>
        <end position="120"/>
    </location>
</feature>
<dbReference type="GO" id="GO:0004175">
    <property type="term" value="F:endopeptidase activity"/>
    <property type="evidence" value="ECO:0007669"/>
    <property type="project" value="UniProtKB-ARBA"/>
</dbReference>
<evidence type="ECO:0000313" key="4">
    <source>
        <dbReference type="Proteomes" id="UP000230802"/>
    </source>
</evidence>
<gene>
    <name evidence="3" type="ORF">COW96_04175</name>
</gene>
<evidence type="ECO:0000313" key="3">
    <source>
        <dbReference type="EMBL" id="PIP64142.1"/>
    </source>
</evidence>
<dbReference type="InterPro" id="IPR003675">
    <property type="entry name" value="Rce1/LyrA-like_dom"/>
</dbReference>